<dbReference type="AlphaFoldDB" id="A0A858R4T0"/>
<dbReference type="PANTHER" id="PTHR43304:SF1">
    <property type="entry name" value="PAC DOMAIN-CONTAINING PROTEIN"/>
    <property type="match status" value="1"/>
</dbReference>
<dbReference type="InterPro" id="IPR036890">
    <property type="entry name" value="HATPase_C_sf"/>
</dbReference>
<reference evidence="12" key="1">
    <citation type="submission" date="2020-04" db="EMBL/GenBank/DDBJ databases">
        <title>A desert anoxygenic phototrophic bacterium fixes CO2 using RubisCO under aerobic conditions.</title>
        <authorList>
            <person name="Tang K."/>
        </authorList>
    </citation>
    <scope>NUCLEOTIDE SEQUENCE [LARGE SCALE GENOMIC DNA]</scope>
    <source>
        <strain evidence="12">MIMtkB3</strain>
    </source>
</reference>
<keyword evidence="5" id="KW-0418">Kinase</keyword>
<feature type="domain" description="PAS" evidence="10">
    <location>
        <begin position="170"/>
        <end position="240"/>
    </location>
</feature>
<evidence type="ECO:0000313" key="13">
    <source>
        <dbReference type="Proteomes" id="UP000501891"/>
    </source>
</evidence>
<keyword evidence="3 6" id="KW-0597">Phosphoprotein</keyword>
<dbReference type="InterPro" id="IPR036097">
    <property type="entry name" value="HisK_dim/P_sf"/>
</dbReference>
<feature type="domain" description="PAS" evidence="10">
    <location>
        <begin position="296"/>
        <end position="368"/>
    </location>
</feature>
<dbReference type="Gene3D" id="2.10.70.100">
    <property type="match status" value="1"/>
</dbReference>
<dbReference type="InterPro" id="IPR001789">
    <property type="entry name" value="Sig_transdc_resp-reg_receiver"/>
</dbReference>
<keyword evidence="13" id="KW-1185">Reference proteome</keyword>
<dbReference type="PANTHER" id="PTHR43304">
    <property type="entry name" value="PHYTOCHROME-LIKE PROTEIN CPH1"/>
    <property type="match status" value="1"/>
</dbReference>
<dbReference type="Pfam" id="PF00072">
    <property type="entry name" value="Response_reg"/>
    <property type="match status" value="1"/>
</dbReference>
<dbReference type="Pfam" id="PF00512">
    <property type="entry name" value="HisKA"/>
    <property type="match status" value="1"/>
</dbReference>
<dbReference type="CDD" id="cd00082">
    <property type="entry name" value="HisKA"/>
    <property type="match status" value="1"/>
</dbReference>
<dbReference type="CDD" id="cd00130">
    <property type="entry name" value="PAS"/>
    <property type="match status" value="3"/>
</dbReference>
<evidence type="ECO:0000259" key="9">
    <source>
        <dbReference type="PROSITE" id="PS50110"/>
    </source>
</evidence>
<evidence type="ECO:0000256" key="4">
    <source>
        <dbReference type="ARBA" id="ARBA00022679"/>
    </source>
</evidence>
<dbReference type="PROSITE" id="PS50109">
    <property type="entry name" value="HIS_KIN"/>
    <property type="match status" value="1"/>
</dbReference>
<dbReference type="GO" id="GO:0000155">
    <property type="term" value="F:phosphorelay sensor kinase activity"/>
    <property type="evidence" value="ECO:0007669"/>
    <property type="project" value="InterPro"/>
</dbReference>
<dbReference type="InterPro" id="IPR035965">
    <property type="entry name" value="PAS-like_dom_sf"/>
</dbReference>
<dbReference type="SUPFAM" id="SSF52172">
    <property type="entry name" value="CheY-like"/>
    <property type="match status" value="1"/>
</dbReference>
<dbReference type="FunFam" id="3.30.565.10:FF:000049">
    <property type="entry name" value="Two-component sensor histidine kinase"/>
    <property type="match status" value="1"/>
</dbReference>
<dbReference type="InterPro" id="IPR003594">
    <property type="entry name" value="HATPase_dom"/>
</dbReference>
<feature type="domain" description="PAC" evidence="11">
    <location>
        <begin position="372"/>
        <end position="424"/>
    </location>
</feature>
<dbReference type="SUPFAM" id="SSF47384">
    <property type="entry name" value="Homodimeric domain of signal transducing histidine kinase"/>
    <property type="match status" value="1"/>
</dbReference>
<dbReference type="EC" id="2.7.13.3" evidence="2"/>
<dbReference type="InterPro" id="IPR000700">
    <property type="entry name" value="PAS-assoc_C"/>
</dbReference>
<gene>
    <name evidence="12" type="ORF">HHL28_03770</name>
</gene>
<dbReference type="Gene3D" id="1.10.287.130">
    <property type="match status" value="1"/>
</dbReference>
<evidence type="ECO:0000256" key="2">
    <source>
        <dbReference type="ARBA" id="ARBA00012438"/>
    </source>
</evidence>
<evidence type="ECO:0000256" key="6">
    <source>
        <dbReference type="PROSITE-ProRule" id="PRU00169"/>
    </source>
</evidence>
<dbReference type="SMART" id="SM00086">
    <property type="entry name" value="PAC"/>
    <property type="match status" value="3"/>
</dbReference>
<accession>A0A858R4T0</accession>
<evidence type="ECO:0000256" key="5">
    <source>
        <dbReference type="ARBA" id="ARBA00022777"/>
    </source>
</evidence>
<dbReference type="InterPro" id="IPR003661">
    <property type="entry name" value="HisK_dim/P_dom"/>
</dbReference>
<dbReference type="KEGG" id="acru:HHL28_03770"/>
<dbReference type="SMART" id="SM00388">
    <property type="entry name" value="HisKA"/>
    <property type="match status" value="1"/>
</dbReference>
<dbReference type="PROSITE" id="PS50110">
    <property type="entry name" value="RESPONSE_REGULATORY"/>
    <property type="match status" value="1"/>
</dbReference>
<evidence type="ECO:0000256" key="3">
    <source>
        <dbReference type="ARBA" id="ARBA00022553"/>
    </source>
</evidence>
<dbReference type="Gene3D" id="3.30.450.20">
    <property type="entry name" value="PAS domain"/>
    <property type="match status" value="3"/>
</dbReference>
<feature type="domain" description="Histidine kinase" evidence="8">
    <location>
        <begin position="442"/>
        <end position="655"/>
    </location>
</feature>
<evidence type="ECO:0000259" key="11">
    <source>
        <dbReference type="PROSITE" id="PS50113"/>
    </source>
</evidence>
<evidence type="ECO:0000256" key="1">
    <source>
        <dbReference type="ARBA" id="ARBA00000085"/>
    </source>
</evidence>
<dbReference type="InterPro" id="IPR005467">
    <property type="entry name" value="His_kinase_dom"/>
</dbReference>
<feature type="coiled-coil region" evidence="7">
    <location>
        <begin position="408"/>
        <end position="435"/>
    </location>
</feature>
<dbReference type="PROSITE" id="PS50112">
    <property type="entry name" value="PAS"/>
    <property type="match status" value="3"/>
</dbReference>
<dbReference type="InterPro" id="IPR013655">
    <property type="entry name" value="PAS_fold_3"/>
</dbReference>
<dbReference type="SMART" id="SM00387">
    <property type="entry name" value="HATPase_c"/>
    <property type="match status" value="1"/>
</dbReference>
<dbReference type="InterPro" id="IPR004358">
    <property type="entry name" value="Sig_transdc_His_kin-like_C"/>
</dbReference>
<dbReference type="SMART" id="SM00448">
    <property type="entry name" value="REC"/>
    <property type="match status" value="1"/>
</dbReference>
<dbReference type="Pfam" id="PF02518">
    <property type="entry name" value="HATPase_c"/>
    <property type="match status" value="1"/>
</dbReference>
<dbReference type="SUPFAM" id="SSF55874">
    <property type="entry name" value="ATPase domain of HSP90 chaperone/DNA topoisomerase II/histidine kinase"/>
    <property type="match status" value="1"/>
</dbReference>
<dbReference type="InterPro" id="IPR052162">
    <property type="entry name" value="Sensor_kinase/Photoreceptor"/>
</dbReference>
<dbReference type="InterPro" id="IPR000014">
    <property type="entry name" value="PAS"/>
</dbReference>
<proteinExistence type="predicted"/>
<dbReference type="Gene3D" id="3.30.565.10">
    <property type="entry name" value="Histidine kinase-like ATPase, C-terminal domain"/>
    <property type="match status" value="1"/>
</dbReference>
<organism evidence="12 13">
    <name type="scientific">Aerophototrophica crusticola</name>
    <dbReference type="NCBI Taxonomy" id="1709002"/>
    <lineage>
        <taxon>Bacteria</taxon>
        <taxon>Pseudomonadati</taxon>
        <taxon>Pseudomonadota</taxon>
        <taxon>Alphaproteobacteria</taxon>
        <taxon>Rhodospirillales</taxon>
        <taxon>Rhodospirillaceae</taxon>
        <taxon>Aerophototrophica</taxon>
    </lineage>
</organism>
<evidence type="ECO:0000256" key="7">
    <source>
        <dbReference type="SAM" id="Coils"/>
    </source>
</evidence>
<dbReference type="EMBL" id="CP051775">
    <property type="protein sequence ID" value="QJE72332.1"/>
    <property type="molecule type" value="Genomic_DNA"/>
</dbReference>
<dbReference type="PRINTS" id="PR00344">
    <property type="entry name" value="BCTRLSENSOR"/>
</dbReference>
<dbReference type="NCBIfam" id="TIGR00229">
    <property type="entry name" value="sensory_box"/>
    <property type="match status" value="3"/>
</dbReference>
<dbReference type="PROSITE" id="PS50113">
    <property type="entry name" value="PAC"/>
    <property type="match status" value="3"/>
</dbReference>
<feature type="domain" description="PAS" evidence="10">
    <location>
        <begin position="43"/>
        <end position="113"/>
    </location>
</feature>
<dbReference type="SMART" id="SM00091">
    <property type="entry name" value="PAS"/>
    <property type="match status" value="3"/>
</dbReference>
<dbReference type="InterPro" id="IPR011006">
    <property type="entry name" value="CheY-like_superfamily"/>
</dbReference>
<feature type="modified residue" description="4-aspartylphosphate" evidence="6">
    <location>
        <position position="725"/>
    </location>
</feature>
<evidence type="ECO:0000259" key="8">
    <source>
        <dbReference type="PROSITE" id="PS50109"/>
    </source>
</evidence>
<feature type="domain" description="Response regulatory" evidence="9">
    <location>
        <begin position="674"/>
        <end position="791"/>
    </location>
</feature>
<dbReference type="SUPFAM" id="SSF55785">
    <property type="entry name" value="PYP-like sensor domain (PAS domain)"/>
    <property type="match status" value="3"/>
</dbReference>
<keyword evidence="7" id="KW-0175">Coiled coil</keyword>
<dbReference type="FunFam" id="3.30.450.20:FF:000099">
    <property type="entry name" value="Sensory box sensor histidine kinase"/>
    <property type="match status" value="1"/>
</dbReference>
<name>A0A858R4T0_9PROT</name>
<keyword evidence="4" id="KW-0808">Transferase</keyword>
<feature type="domain" description="PAC" evidence="11">
    <location>
        <begin position="117"/>
        <end position="169"/>
    </location>
</feature>
<dbReference type="InterPro" id="IPR001610">
    <property type="entry name" value="PAC"/>
</dbReference>
<sequence>MLGFGSRRRESFDTEDLHLLETVAAHLAVVRERLRVAADLRASEARSRAVFEQAAVGVVLVGLDGRWERVNARLCALLGYSEAELLCKDLASLTHPDDRAPERRMARALLAGRIPTYGVEKRYLRKDGSTIWAHVTVSLERDRDGKPLRYIAVVQDIGMRKAMETSLRESELRFRTMANAIPQLAWMARPEGHIFWYNQRWYDFTGTTPEQMEGWGWTAVHHPDHVAGVVERLKQAWAKGEPWEETFVMRSASGEWRWFLTRARPLYDANGKVALWFGTNTDVTEQRDSAAALEESRERLRLALAAAKAGTWHLDLASGTTVWSAETFALYGLDPDQPSPNMIQWLALIHPDDEPVMRATMRENLAARREDFATEFRITHPDLGIRWMSSVGRVTYGPDGHPLQISGLNLDITDRKRMERDLQDAKEEAERANLSKTKFLAAASHDLRQPVQSLFLFAGALAEKLHGRPEGVLVEHLQKSAEALKRLLDGLLDISRLDSGVITPKVGRFALDPLLRQLAAEYCPRAAQKGLRLHVVPTRAWVRSDPSLLERMLRNLIENAIRYTDRGGILVGCRHRAGRVQVQVVDTGIGIPLNRQREIFEEFVQVSNSERDRDQGLGLGLAIVRRLSVLLAHPLILRSRPGRGSLFSLEVPTVPAEIRIQPRPTTDGNTCRGTVMVVDDEAIILMGLATMLESWGYQVLAANSERQAIDRLAQSDKPPDLILADYRLRDGKTGPDVIRSLFLLMGREVPALILTGDTDPARIAETERSGFGILHKPILARELRRAIEAAVADRRVSAA</sequence>
<dbReference type="Pfam" id="PF08447">
    <property type="entry name" value="PAS_3"/>
    <property type="match status" value="3"/>
</dbReference>
<dbReference type="Gene3D" id="3.40.50.2300">
    <property type="match status" value="1"/>
</dbReference>
<protein>
    <recommendedName>
        <fullName evidence="2">histidine kinase</fullName>
        <ecNumber evidence="2">2.7.13.3</ecNumber>
    </recommendedName>
</protein>
<dbReference type="Proteomes" id="UP000501891">
    <property type="component" value="Chromosome"/>
</dbReference>
<comment type="catalytic activity">
    <reaction evidence="1">
        <text>ATP + protein L-histidine = ADP + protein N-phospho-L-histidine.</text>
        <dbReference type="EC" id="2.7.13.3"/>
    </reaction>
</comment>
<evidence type="ECO:0000259" key="10">
    <source>
        <dbReference type="PROSITE" id="PS50112"/>
    </source>
</evidence>
<feature type="domain" description="PAC" evidence="11">
    <location>
        <begin position="241"/>
        <end position="295"/>
    </location>
</feature>
<evidence type="ECO:0000313" key="12">
    <source>
        <dbReference type="EMBL" id="QJE72332.1"/>
    </source>
</evidence>